<protein>
    <recommendedName>
        <fullName evidence="7">Glycosyl hydrolase family 13 catalytic domain-containing protein</fullName>
    </recommendedName>
</protein>
<dbReference type="InterPro" id="IPR006047">
    <property type="entry name" value="GH13_cat_dom"/>
</dbReference>
<dbReference type="FunFam" id="3.20.20.80:FF:000087">
    <property type="entry name" value="Oligo-1,6-glucosidase IMA1"/>
    <property type="match status" value="1"/>
</dbReference>
<dbReference type="InterPro" id="IPR007219">
    <property type="entry name" value="XnlR_reg_dom"/>
</dbReference>
<evidence type="ECO:0000256" key="3">
    <source>
        <dbReference type="ARBA" id="ARBA00023242"/>
    </source>
</evidence>
<dbReference type="InterPro" id="IPR017853">
    <property type="entry name" value="GH"/>
</dbReference>
<dbReference type="GO" id="GO:0033934">
    <property type="term" value="F:glucan 1,4-alpha-maltotriohydrolase activity"/>
    <property type="evidence" value="ECO:0007669"/>
    <property type="project" value="TreeGrafter"/>
</dbReference>
<evidence type="ECO:0000256" key="1">
    <source>
        <dbReference type="ARBA" id="ARBA00008061"/>
    </source>
</evidence>
<feature type="compositionally biased region" description="Polar residues" evidence="6">
    <location>
        <begin position="52"/>
        <end position="71"/>
    </location>
</feature>
<evidence type="ECO:0000256" key="4">
    <source>
        <dbReference type="ARBA" id="ARBA00023295"/>
    </source>
</evidence>
<dbReference type="FunFam" id="3.90.400.10:FF:000004">
    <property type="entry name" value="Oligo-1,6-glucosidase"/>
    <property type="match status" value="1"/>
</dbReference>
<keyword evidence="5" id="KW-0462">Maltose metabolism</keyword>
<dbReference type="GO" id="GO:0008270">
    <property type="term" value="F:zinc ion binding"/>
    <property type="evidence" value="ECO:0007669"/>
    <property type="project" value="InterPro"/>
</dbReference>
<sequence>MCTPDIIWDNDGLLSTTDAGLKLPGSASTSSQSQTPTDRVDMVPTLTMGPESLNNCSTSTEFTGTDTSSDGPSPIPLQRFSTVESHLGEAISTPEDLHFDSSELGVWASNDRVEAYLQPSLLILPRSTFLPYVHSFFQRLYPVFPVIDKECLLTLLQSDEHEEQPLPYGLYSFLTALSAAVIVQLNVADLGSLEVQSLTLDDIDHSPQPAFSAQFFVSQCLQARQQRCYIEDPDEWTVLTSFFLFAYYGNLNQSQLAWYYLREAIGFVEALGLDESSTYIGLDMETAQRRCRMFWLLFITERAYAIQHRRRTVLAPTIDLPRVFESQDPKLAYGFVTLARVFSAVDGSLMAAWREQPPTGSGAIPQKVSQSIVKYMRRNDVEGIPSDIEETQRVDILVTHHWLRVLVCQLQIGRTPHTISIAERSTTHYVLDASRNLLQIILSATPQCLESHGIGMEQKISDVASCLCDNLTGFNMDQLSTNFFSALDVLNNFMVFLAGFRNHESQYLQPLVQKASTVLAARLHPSSFPTAAEDRMKDQEILGYEQDERSSTCLSLGFLPSASRNTGNMAPMASENVNRDVSIPQDAQRAWWKEASVYQIYPASFCDSNGDGIGDIPGIITKLDYLKALGTDVLWLCPVYKSPQVDMGYDISDYRTIHPPYGTLKDVENLIASLHQRGMKLVMDLVVNHTSDQHAWFQTSRSSLDNSKRDWYIWRKPVFDERGNRHPPNNWASIFGGSAWAYDEPTEEYYLRLFCKEQPDLNWENPAVVREVHDIMKFWLTKGVDGFRMDVINLISKTPGLPDAAVTVPDQEFQPAHLYYANGPRLHEFLRGFREILDDYDAFAVGEMPWAKNEGDVIDSVASQRKELNMIFQFDIVDMDNGPGGKFSPKQWSLHTLKGIVEKWQTCMFENHGWNALFLENHDQSRSVSRFTPHSSSNRKLAAKMLATFIGFQSGTLFVYQGQELGMSNLPRDWPIEEYKDVETQNFYQLAREKLAGDEVGLESFLDEVRLKARDHARSPVQWNSKEYGGFSTSVPWMRVNDDYGQCNAEQQFADPSSVFSYWRHVIELRRQYYGVFIYGRFEMVDREHPAVFCYNRISKTACATIVTNFTEDEQEWAPPQATIDSLKNGTTILANYETRGELRGRVLTLRPFESFIVLEQENGYRL</sequence>
<dbReference type="CDD" id="cd12148">
    <property type="entry name" value="fungal_TF_MHR"/>
    <property type="match status" value="1"/>
</dbReference>
<dbReference type="InterPro" id="IPR045857">
    <property type="entry name" value="O16G_dom_2"/>
</dbReference>
<dbReference type="GO" id="GO:0004574">
    <property type="term" value="F:oligo-1,6-glucosidase activity"/>
    <property type="evidence" value="ECO:0007669"/>
    <property type="project" value="TreeGrafter"/>
</dbReference>
<accession>A0A9P7KQS6</accession>
<evidence type="ECO:0000313" key="8">
    <source>
        <dbReference type="EMBL" id="KAG5659128.1"/>
    </source>
</evidence>
<dbReference type="FunFam" id="2.60.40.1180:FF:000007">
    <property type="entry name" value="Sucrose isomerase"/>
    <property type="match status" value="1"/>
</dbReference>
<dbReference type="GO" id="GO:0004556">
    <property type="term" value="F:alpha-amylase activity"/>
    <property type="evidence" value="ECO:0007669"/>
    <property type="project" value="TreeGrafter"/>
</dbReference>
<dbReference type="GO" id="GO:0003677">
    <property type="term" value="F:DNA binding"/>
    <property type="evidence" value="ECO:0007669"/>
    <property type="project" value="InterPro"/>
</dbReference>
<comment type="caution">
    <text evidence="8">The sequence shown here is derived from an EMBL/GenBank/DDBJ whole genome shotgun (WGS) entry which is preliminary data.</text>
</comment>
<dbReference type="EMBL" id="JAGPUO010000012">
    <property type="protein sequence ID" value="KAG5659128.1"/>
    <property type="molecule type" value="Genomic_DNA"/>
</dbReference>
<dbReference type="FunFam" id="3.20.20.80:FF:000064">
    <property type="entry name" value="Oligo-1,6-glucosidase"/>
    <property type="match status" value="1"/>
</dbReference>
<keyword evidence="9" id="KW-1185">Reference proteome</keyword>
<keyword evidence="4" id="KW-0326">Glycosidase</keyword>
<keyword evidence="2" id="KW-0378">Hydrolase</keyword>
<dbReference type="CDD" id="cd11333">
    <property type="entry name" value="AmyAc_SI_OligoGlu_DGase"/>
    <property type="match status" value="1"/>
</dbReference>
<dbReference type="InterPro" id="IPR013780">
    <property type="entry name" value="Glyco_hydro_b"/>
</dbReference>
<feature type="domain" description="Glycosyl hydrolase family 13 catalytic" evidence="7">
    <location>
        <begin position="599"/>
        <end position="1018"/>
    </location>
</feature>
<dbReference type="Pfam" id="PF00128">
    <property type="entry name" value="Alpha-amylase"/>
    <property type="match status" value="1"/>
</dbReference>
<dbReference type="Proteomes" id="UP000782241">
    <property type="component" value="Unassembled WGS sequence"/>
</dbReference>
<dbReference type="GO" id="GO:0006351">
    <property type="term" value="P:DNA-templated transcription"/>
    <property type="evidence" value="ECO:0007669"/>
    <property type="project" value="InterPro"/>
</dbReference>
<dbReference type="GO" id="GO:0005987">
    <property type="term" value="P:sucrose catabolic process"/>
    <property type="evidence" value="ECO:0007669"/>
    <property type="project" value="TreeGrafter"/>
</dbReference>
<proteinExistence type="inferred from homology"/>
<evidence type="ECO:0000313" key="9">
    <source>
        <dbReference type="Proteomes" id="UP000782241"/>
    </source>
</evidence>
<evidence type="ECO:0000259" key="7">
    <source>
        <dbReference type="SMART" id="SM00642"/>
    </source>
</evidence>
<dbReference type="SMART" id="SM00642">
    <property type="entry name" value="Aamy"/>
    <property type="match status" value="1"/>
</dbReference>
<evidence type="ECO:0000256" key="6">
    <source>
        <dbReference type="SAM" id="MobiDB-lite"/>
    </source>
</evidence>
<dbReference type="GO" id="GO:0000025">
    <property type="term" value="P:maltose catabolic process"/>
    <property type="evidence" value="ECO:0007669"/>
    <property type="project" value="TreeGrafter"/>
</dbReference>
<dbReference type="Gene3D" id="3.20.20.80">
    <property type="entry name" value="Glycosidases"/>
    <property type="match status" value="1"/>
</dbReference>
<dbReference type="SUPFAM" id="SSF51445">
    <property type="entry name" value="(Trans)glycosidases"/>
    <property type="match status" value="1"/>
</dbReference>
<keyword evidence="3" id="KW-0539">Nucleus</keyword>
<evidence type="ECO:0000256" key="2">
    <source>
        <dbReference type="ARBA" id="ARBA00022801"/>
    </source>
</evidence>
<reference evidence="8" key="1">
    <citation type="submission" date="2021-04" db="EMBL/GenBank/DDBJ databases">
        <title>Draft genome of Fusarium avenaceum strain F156N33, isolated from an atmospheric sample in Virginia.</title>
        <authorList>
            <person name="Yang S."/>
            <person name="Vinatzer B.A."/>
            <person name="Coleman J."/>
        </authorList>
    </citation>
    <scope>NUCLEOTIDE SEQUENCE</scope>
    <source>
        <strain evidence="8">F156N33</strain>
    </source>
</reference>
<dbReference type="Gene3D" id="3.90.400.10">
    <property type="entry name" value="Oligo-1,6-glucosidase, Domain 2"/>
    <property type="match status" value="1"/>
</dbReference>
<dbReference type="PANTHER" id="PTHR10357:SF232">
    <property type="entry name" value="GLYCOSYL HYDROLASE FAMILY 13 CATALYTIC DOMAIN-CONTAINING PROTEIN"/>
    <property type="match status" value="1"/>
</dbReference>
<evidence type="ECO:0000256" key="5">
    <source>
        <dbReference type="ARBA" id="ARBA00026248"/>
    </source>
</evidence>
<dbReference type="AlphaFoldDB" id="A0A9P7KQS6"/>
<dbReference type="GO" id="GO:0004575">
    <property type="term" value="F:sucrose alpha-glucosidase activity"/>
    <property type="evidence" value="ECO:0007669"/>
    <property type="project" value="TreeGrafter"/>
</dbReference>
<organism evidence="8 9">
    <name type="scientific">Fusarium avenaceum</name>
    <dbReference type="NCBI Taxonomy" id="40199"/>
    <lineage>
        <taxon>Eukaryota</taxon>
        <taxon>Fungi</taxon>
        <taxon>Dikarya</taxon>
        <taxon>Ascomycota</taxon>
        <taxon>Pezizomycotina</taxon>
        <taxon>Sordariomycetes</taxon>
        <taxon>Hypocreomycetidae</taxon>
        <taxon>Hypocreales</taxon>
        <taxon>Nectriaceae</taxon>
        <taxon>Fusarium</taxon>
        <taxon>Fusarium tricinctum species complex</taxon>
    </lineage>
</organism>
<comment type="similarity">
    <text evidence="1">Belongs to the glycosyl hydrolase 13 family.</text>
</comment>
<dbReference type="Gene3D" id="2.60.40.1180">
    <property type="entry name" value="Golgi alpha-mannosidase II"/>
    <property type="match status" value="1"/>
</dbReference>
<dbReference type="PANTHER" id="PTHR10357">
    <property type="entry name" value="ALPHA-AMYLASE FAMILY MEMBER"/>
    <property type="match status" value="1"/>
</dbReference>
<feature type="region of interest" description="Disordered" evidence="6">
    <location>
        <begin position="19"/>
        <end position="76"/>
    </location>
</feature>
<feature type="compositionally biased region" description="Low complexity" evidence="6">
    <location>
        <begin position="26"/>
        <end position="35"/>
    </location>
</feature>
<dbReference type="SUPFAM" id="SSF51011">
    <property type="entry name" value="Glycosyl hydrolase domain"/>
    <property type="match status" value="1"/>
</dbReference>
<name>A0A9P7KQS6_9HYPO</name>
<gene>
    <name evidence="8" type="ORF">KAF25_000330</name>
</gene>
<dbReference type="Pfam" id="PF04082">
    <property type="entry name" value="Fungal_trans"/>
    <property type="match status" value="1"/>
</dbReference>